<reference evidence="1" key="1">
    <citation type="journal article" date="2013" name="J. Plant Res.">
        <title>Effect of fungi and light on seed germination of three Opuntia species from semiarid lands of central Mexico.</title>
        <authorList>
            <person name="Delgado-Sanchez P."/>
            <person name="Jimenez-Bremont J.F."/>
            <person name="Guerrero-Gonzalez Mde L."/>
            <person name="Flores J."/>
        </authorList>
    </citation>
    <scope>NUCLEOTIDE SEQUENCE</scope>
    <source>
        <tissue evidence="1">Cladode</tissue>
    </source>
</reference>
<dbReference type="EMBL" id="GISG01268757">
    <property type="protein sequence ID" value="MBA4675756.1"/>
    <property type="molecule type" value="Transcribed_RNA"/>
</dbReference>
<protein>
    <submittedName>
        <fullName evidence="1">Uncharacterized protein</fullName>
    </submittedName>
</protein>
<dbReference type="AlphaFoldDB" id="A0A7C9AUJ4"/>
<reference evidence="1" key="2">
    <citation type="submission" date="2020-07" db="EMBL/GenBank/DDBJ databases">
        <authorList>
            <person name="Vera ALvarez R."/>
            <person name="Arias-Moreno D.M."/>
            <person name="Jimenez-Jacinto V."/>
            <person name="Jimenez-Bremont J.F."/>
            <person name="Swaminathan K."/>
            <person name="Moose S.P."/>
            <person name="Guerrero-Gonzalez M.L."/>
            <person name="Marino-Ramirez L."/>
            <person name="Landsman D."/>
            <person name="Rodriguez-Kessler M."/>
            <person name="Delgado-Sanchez P."/>
        </authorList>
    </citation>
    <scope>NUCLEOTIDE SEQUENCE</scope>
    <source>
        <tissue evidence="1">Cladode</tissue>
    </source>
</reference>
<name>A0A7C9AUJ4_OPUST</name>
<proteinExistence type="predicted"/>
<evidence type="ECO:0000313" key="1">
    <source>
        <dbReference type="EMBL" id="MBA4675756.1"/>
    </source>
</evidence>
<sequence length="106" mass="11353">MSELSTVTEFSLRSRGPSPTSVSFPFLLLDGSAATPYDEVDTSSLPKRTSLTAPESMSFCDSNLFVGMKFSPSSSLTTTGLGFARLGFFVTVRDCSVNFTRSLVSS</sequence>
<organism evidence="1">
    <name type="scientific">Opuntia streptacantha</name>
    <name type="common">Prickly pear cactus</name>
    <name type="synonym">Opuntia cardona</name>
    <dbReference type="NCBI Taxonomy" id="393608"/>
    <lineage>
        <taxon>Eukaryota</taxon>
        <taxon>Viridiplantae</taxon>
        <taxon>Streptophyta</taxon>
        <taxon>Embryophyta</taxon>
        <taxon>Tracheophyta</taxon>
        <taxon>Spermatophyta</taxon>
        <taxon>Magnoliopsida</taxon>
        <taxon>eudicotyledons</taxon>
        <taxon>Gunneridae</taxon>
        <taxon>Pentapetalae</taxon>
        <taxon>Caryophyllales</taxon>
        <taxon>Cactineae</taxon>
        <taxon>Cactaceae</taxon>
        <taxon>Opuntioideae</taxon>
        <taxon>Opuntia</taxon>
    </lineage>
</organism>
<accession>A0A7C9AUJ4</accession>